<organism evidence="1 2">
    <name type="scientific">Chitinophaga japonensis</name>
    <name type="common">Flexibacter japonensis</name>
    <dbReference type="NCBI Taxonomy" id="104662"/>
    <lineage>
        <taxon>Bacteria</taxon>
        <taxon>Pseudomonadati</taxon>
        <taxon>Bacteroidota</taxon>
        <taxon>Chitinophagia</taxon>
        <taxon>Chitinophagales</taxon>
        <taxon>Chitinophagaceae</taxon>
        <taxon>Chitinophaga</taxon>
    </lineage>
</organism>
<dbReference type="EMBL" id="VLLG01000003">
    <property type="protein sequence ID" value="TWI88402.1"/>
    <property type="molecule type" value="Genomic_DNA"/>
</dbReference>
<evidence type="ECO:0000313" key="2">
    <source>
        <dbReference type="Proteomes" id="UP000316778"/>
    </source>
</evidence>
<evidence type="ECO:0000313" key="1">
    <source>
        <dbReference type="EMBL" id="TWI88402.1"/>
    </source>
</evidence>
<dbReference type="Proteomes" id="UP000316778">
    <property type="component" value="Unassembled WGS sequence"/>
</dbReference>
<dbReference type="AlphaFoldDB" id="A0A562T4G8"/>
<keyword evidence="2" id="KW-1185">Reference proteome</keyword>
<gene>
    <name evidence="1" type="ORF">LX66_2487</name>
</gene>
<dbReference type="OrthoDB" id="3395710at2"/>
<sequence length="81" mass="9231">MNVQRFLSSGIIELYVAGMASVQEAQELEAAMAQFPDLAREVEACRRDMEQYVRLQAITPPPDIKEHLLRMVADETTKYTD</sequence>
<protein>
    <recommendedName>
        <fullName evidence="3">Anti-sigma factor</fullName>
    </recommendedName>
</protein>
<dbReference type="RefSeq" id="WP_145713698.1">
    <property type="nucleotide sequence ID" value="NZ_BAAAFY010000001.1"/>
</dbReference>
<proteinExistence type="predicted"/>
<name>A0A562T4G8_CHIJA</name>
<accession>A0A562T4G8</accession>
<reference evidence="1 2" key="1">
    <citation type="journal article" date="2013" name="Stand. Genomic Sci.">
        <title>Genomic Encyclopedia of Type Strains, Phase I: The one thousand microbial genomes (KMG-I) project.</title>
        <authorList>
            <person name="Kyrpides N.C."/>
            <person name="Woyke T."/>
            <person name="Eisen J.A."/>
            <person name="Garrity G."/>
            <person name="Lilburn T.G."/>
            <person name="Beck B.J."/>
            <person name="Whitman W.B."/>
            <person name="Hugenholtz P."/>
            <person name="Klenk H.P."/>
        </authorList>
    </citation>
    <scope>NUCLEOTIDE SEQUENCE [LARGE SCALE GENOMIC DNA]</scope>
    <source>
        <strain evidence="1 2">DSM 13484</strain>
    </source>
</reference>
<evidence type="ECO:0008006" key="3">
    <source>
        <dbReference type="Google" id="ProtNLM"/>
    </source>
</evidence>
<comment type="caution">
    <text evidence="1">The sequence shown here is derived from an EMBL/GenBank/DDBJ whole genome shotgun (WGS) entry which is preliminary data.</text>
</comment>